<reference evidence="2 3" key="2">
    <citation type="journal article" date="2013" name="Environ. Sci. Technol.">
        <title>The 4-tert-butylphenol-utilizing bacterium Sphingobium fuliginis OMI can degrade bisphenols via phenolic ring hydroxylation and meta-cleavage pathway.</title>
        <authorList>
            <person name="Ogata Y."/>
            <person name="Goda S."/>
            <person name="Toyama T."/>
            <person name="Sei K."/>
            <person name="Ike M."/>
        </authorList>
    </citation>
    <scope>NUCLEOTIDE SEQUENCE [LARGE SCALE GENOMIC DNA]</scope>
    <source>
        <strain evidence="2 3">OMI</strain>
    </source>
</reference>
<dbReference type="PANTHER" id="PTHR43664:SF1">
    <property type="entry name" value="BETA-METHYLMALYL-COA DEHYDRATASE"/>
    <property type="match status" value="1"/>
</dbReference>
<dbReference type="PANTHER" id="PTHR43664">
    <property type="entry name" value="MONOAMINE OXIDASE-RELATED"/>
    <property type="match status" value="1"/>
</dbReference>
<proteinExistence type="predicted"/>
<reference evidence="2 3" key="1">
    <citation type="journal article" date="2013" name="Biodegradation">
        <title>Occurrence of 4-tert-butylphenol (4-t-BP) biodegradation in an aquatic sample caused by the presence of Spirodela polyrrhiza and isolation of a 4-t-BP-utilizing bacterium.</title>
        <authorList>
            <person name="Ogata Y."/>
            <person name="Toyama T."/>
            <person name="Yu N."/>
            <person name="Wang X."/>
            <person name="Sei K."/>
            <person name="Ike M."/>
        </authorList>
    </citation>
    <scope>NUCLEOTIDE SEQUENCE [LARGE SCALE GENOMIC DNA]</scope>
    <source>
        <strain evidence="2 3">OMI</strain>
    </source>
</reference>
<dbReference type="Proteomes" id="UP000221538">
    <property type="component" value="Unassembled WGS sequence"/>
</dbReference>
<dbReference type="InterPro" id="IPR002539">
    <property type="entry name" value="MaoC-like_dom"/>
</dbReference>
<dbReference type="AlphaFoldDB" id="A0A292ZH94"/>
<evidence type="ECO:0000313" key="3">
    <source>
        <dbReference type="Proteomes" id="UP000221538"/>
    </source>
</evidence>
<evidence type="ECO:0000259" key="1">
    <source>
        <dbReference type="Pfam" id="PF01575"/>
    </source>
</evidence>
<dbReference type="SUPFAM" id="SSF54637">
    <property type="entry name" value="Thioesterase/thiol ester dehydrase-isomerase"/>
    <property type="match status" value="1"/>
</dbReference>
<feature type="domain" description="MaoC-like" evidence="1">
    <location>
        <begin position="19"/>
        <end position="130"/>
    </location>
</feature>
<dbReference type="Gene3D" id="3.10.129.10">
    <property type="entry name" value="Hotdog Thioesterase"/>
    <property type="match status" value="1"/>
</dbReference>
<dbReference type="Pfam" id="PF01575">
    <property type="entry name" value="MaoC_dehydratas"/>
    <property type="match status" value="1"/>
</dbReference>
<dbReference type="InterPro" id="IPR052342">
    <property type="entry name" value="MCH/BMMD"/>
</dbReference>
<organism evidence="2 3">
    <name type="scientific">Sphingobium fuliginis (strain ATCC 27551)</name>
    <dbReference type="NCBI Taxonomy" id="336203"/>
    <lineage>
        <taxon>Bacteria</taxon>
        <taxon>Pseudomonadati</taxon>
        <taxon>Pseudomonadota</taxon>
        <taxon>Alphaproteobacteria</taxon>
        <taxon>Sphingomonadales</taxon>
        <taxon>Sphingomonadaceae</taxon>
        <taxon>Sphingobium</taxon>
    </lineage>
</organism>
<gene>
    <name evidence="2" type="ORF">SFOMI_2775</name>
</gene>
<evidence type="ECO:0000313" key="2">
    <source>
        <dbReference type="EMBL" id="GAY22220.1"/>
    </source>
</evidence>
<dbReference type="EMBL" id="BEWI01000032">
    <property type="protein sequence ID" value="GAY22220.1"/>
    <property type="molecule type" value="Genomic_DNA"/>
</dbReference>
<protein>
    <submittedName>
        <fullName evidence="2">Acyl dehydratase</fullName>
    </submittedName>
</protein>
<dbReference type="RefSeq" id="WP_099186109.1">
    <property type="nucleotide sequence ID" value="NZ_BEWI01000032.1"/>
</dbReference>
<comment type="caution">
    <text evidence="2">The sequence shown here is derived from an EMBL/GenBank/DDBJ whole genome shotgun (WGS) entry which is preliminary data.</text>
</comment>
<dbReference type="InterPro" id="IPR029069">
    <property type="entry name" value="HotDog_dom_sf"/>
</dbReference>
<sequence>MGRELSGPTGLFYEDLEVGDTAKTMSRTITEADIVNFMGISGVFEELHMSTEYIKEHSMFGQRVSPGPLTFIVAEGLAIQLGLIHHTGMALLGIDNMRWPSPTFCNDTIHVVLEVLSKRESASKPDRGIVNFRHTVRKQTGEAVLVMDKVRLMRRRPA</sequence>
<name>A0A292ZH94_SPHSA</name>
<accession>A0A292ZH94</accession>